<evidence type="ECO:0008006" key="5">
    <source>
        <dbReference type="Google" id="ProtNLM"/>
    </source>
</evidence>
<feature type="compositionally biased region" description="Low complexity" evidence="1">
    <location>
        <begin position="134"/>
        <end position="153"/>
    </location>
</feature>
<organism evidence="3 4">
    <name type="scientific">Hyalangium minutum</name>
    <dbReference type="NCBI Taxonomy" id="394096"/>
    <lineage>
        <taxon>Bacteria</taxon>
        <taxon>Pseudomonadati</taxon>
        <taxon>Myxococcota</taxon>
        <taxon>Myxococcia</taxon>
        <taxon>Myxococcales</taxon>
        <taxon>Cystobacterineae</taxon>
        <taxon>Archangiaceae</taxon>
        <taxon>Hyalangium</taxon>
    </lineage>
</organism>
<dbReference type="PROSITE" id="PS51257">
    <property type="entry name" value="PROKAR_LIPOPROTEIN"/>
    <property type="match status" value="1"/>
</dbReference>
<proteinExistence type="predicted"/>
<feature type="signal peptide" evidence="2">
    <location>
        <begin position="1"/>
        <end position="20"/>
    </location>
</feature>
<protein>
    <recommendedName>
        <fullName evidence="5">Lipoprotein</fullName>
    </recommendedName>
</protein>
<reference evidence="3 4" key="1">
    <citation type="submission" date="2014-04" db="EMBL/GenBank/DDBJ databases">
        <title>Genome assembly of Hyalangium minutum DSM 14724.</title>
        <authorList>
            <person name="Sharma G."/>
            <person name="Subramanian S."/>
        </authorList>
    </citation>
    <scope>NUCLEOTIDE SEQUENCE [LARGE SCALE GENOMIC DNA]</scope>
    <source>
        <strain evidence="3 4">DSM 14724</strain>
    </source>
</reference>
<feature type="compositionally biased region" description="Gly residues" evidence="1">
    <location>
        <begin position="106"/>
        <end position="133"/>
    </location>
</feature>
<sequence length="346" mass="35162">MTHWKKSSSWLGAVALVAGALTSGCTGNSSEEDTTEVVSQTVEATSDSSDAVEVSSLMRGLHTLRPDAVEGFHCDASPDITYVDVCGKSLPATVHLEWTDCESPGRPGGGGRGGGHGGGGGRQPPSGGTGGTSTGTVSSMDTTTTPTTPAPGDGDLKTCGGPRFGPSSGTVDIAYDYKASEDCSTVQQDQSVTFQLSRTGEDGSVSTVQGTTSSSATLNGEAPPQTKTTQADVTRSRTDASGSVVSSVHLTGSMTVEFSSDTPPTRTVNGSYTEAYLDGTTGTVTLENIVRAPRNVCRWPTAGTLTRATSDGTTHTLVFGPDCGTATLDGTAVELPDHGAPGTGRR</sequence>
<evidence type="ECO:0000313" key="3">
    <source>
        <dbReference type="EMBL" id="KFE71400.1"/>
    </source>
</evidence>
<evidence type="ECO:0000313" key="4">
    <source>
        <dbReference type="Proteomes" id="UP000028725"/>
    </source>
</evidence>
<keyword evidence="4" id="KW-1185">Reference proteome</keyword>
<feature type="compositionally biased region" description="Polar residues" evidence="1">
    <location>
        <begin position="225"/>
        <end position="245"/>
    </location>
</feature>
<feature type="compositionally biased region" description="Low complexity" evidence="1">
    <location>
        <begin position="203"/>
        <end position="217"/>
    </location>
</feature>
<gene>
    <name evidence="3" type="ORF">DB31_3530</name>
</gene>
<feature type="region of interest" description="Disordered" evidence="1">
    <location>
        <begin position="197"/>
        <end position="245"/>
    </location>
</feature>
<comment type="caution">
    <text evidence="3">The sequence shown here is derived from an EMBL/GenBank/DDBJ whole genome shotgun (WGS) entry which is preliminary data.</text>
</comment>
<dbReference type="RefSeq" id="WP_044183344.1">
    <property type="nucleotide sequence ID" value="NZ_JMCB01000002.1"/>
</dbReference>
<dbReference type="AlphaFoldDB" id="A0A085WUN7"/>
<accession>A0A085WUN7</accession>
<dbReference type="STRING" id="394096.DB31_3530"/>
<keyword evidence="2" id="KW-0732">Signal</keyword>
<dbReference type="EMBL" id="JMCB01000002">
    <property type="protein sequence ID" value="KFE71400.1"/>
    <property type="molecule type" value="Genomic_DNA"/>
</dbReference>
<feature type="region of interest" description="Disordered" evidence="1">
    <location>
        <begin position="99"/>
        <end position="164"/>
    </location>
</feature>
<dbReference type="Proteomes" id="UP000028725">
    <property type="component" value="Unassembled WGS sequence"/>
</dbReference>
<feature type="chain" id="PRO_5001800276" description="Lipoprotein" evidence="2">
    <location>
        <begin position="21"/>
        <end position="346"/>
    </location>
</feature>
<evidence type="ECO:0000256" key="1">
    <source>
        <dbReference type="SAM" id="MobiDB-lite"/>
    </source>
</evidence>
<evidence type="ECO:0000256" key="2">
    <source>
        <dbReference type="SAM" id="SignalP"/>
    </source>
</evidence>
<name>A0A085WUN7_9BACT</name>